<evidence type="ECO:0000256" key="1">
    <source>
        <dbReference type="SAM" id="MobiDB-lite"/>
    </source>
</evidence>
<sequence length="315" mass="33890">MADSAPDAAPAPPLPSSAPDTVDPPAPPPPPPPAEKPAASPPVARAGALLALDGFLSHLFRCLQTRSGADAVLMFACYAARLSGVALETVGRFALHHTARKLVAMAFSLPPKTTVVLSSTPSPPLAVAALKLSARLNALSGMISEWRTMGRLFGLLGLYMGIKGLVLTKTPPSSDPAKRSEQRFNKAVSWAQMLALVSFQLQENMAILAQKKVLPLAPATIQKVALASVRSWAVYVFLDIGRLLVERMRKQDSLSAEEKQAWTEEWSKSLMKSLAWAPLTIHWSMLKGPLPDFMIPVFAIIPSTSGMIDLWRQTA</sequence>
<dbReference type="PANTHER" id="PTHR12652">
    <property type="entry name" value="PEROXISOMAL BIOGENESIS FACTOR 11"/>
    <property type="match status" value="1"/>
</dbReference>
<evidence type="ECO:0000313" key="2">
    <source>
        <dbReference type="EMBL" id="KAH7308169.1"/>
    </source>
</evidence>
<keyword evidence="3" id="KW-1185">Reference proteome</keyword>
<feature type="compositionally biased region" description="Pro residues" evidence="1">
    <location>
        <begin position="9"/>
        <end position="35"/>
    </location>
</feature>
<comment type="caution">
    <text evidence="2">The sequence shown here is derived from an EMBL/GenBank/DDBJ whole genome shotgun (WGS) entry which is preliminary data.</text>
</comment>
<name>A0A8K0SKN5_9HYPO</name>
<dbReference type="EMBL" id="JAGPNK010000016">
    <property type="protein sequence ID" value="KAH7308169.1"/>
    <property type="molecule type" value="Genomic_DNA"/>
</dbReference>
<dbReference type="OrthoDB" id="10005898at2759"/>
<protein>
    <submittedName>
        <fullName evidence="2">Uncharacterized protein</fullName>
    </submittedName>
</protein>
<reference evidence="2" key="1">
    <citation type="journal article" date="2021" name="Nat. Commun.">
        <title>Genetic determinants of endophytism in the Arabidopsis root mycobiome.</title>
        <authorList>
            <person name="Mesny F."/>
            <person name="Miyauchi S."/>
            <person name="Thiergart T."/>
            <person name="Pickel B."/>
            <person name="Atanasova L."/>
            <person name="Karlsson M."/>
            <person name="Huettel B."/>
            <person name="Barry K.W."/>
            <person name="Haridas S."/>
            <person name="Chen C."/>
            <person name="Bauer D."/>
            <person name="Andreopoulos W."/>
            <person name="Pangilinan J."/>
            <person name="LaButti K."/>
            <person name="Riley R."/>
            <person name="Lipzen A."/>
            <person name="Clum A."/>
            <person name="Drula E."/>
            <person name="Henrissat B."/>
            <person name="Kohler A."/>
            <person name="Grigoriev I.V."/>
            <person name="Martin F.M."/>
            <person name="Hacquard S."/>
        </authorList>
    </citation>
    <scope>NUCLEOTIDE SEQUENCE</scope>
    <source>
        <strain evidence="2">MPI-CAGE-CH-0235</strain>
    </source>
</reference>
<gene>
    <name evidence="2" type="ORF">B0I35DRAFT_106115</name>
</gene>
<dbReference type="AlphaFoldDB" id="A0A8K0SKN5"/>
<proteinExistence type="predicted"/>
<evidence type="ECO:0000313" key="3">
    <source>
        <dbReference type="Proteomes" id="UP000813444"/>
    </source>
</evidence>
<organism evidence="2 3">
    <name type="scientific">Stachybotrys elegans</name>
    <dbReference type="NCBI Taxonomy" id="80388"/>
    <lineage>
        <taxon>Eukaryota</taxon>
        <taxon>Fungi</taxon>
        <taxon>Dikarya</taxon>
        <taxon>Ascomycota</taxon>
        <taxon>Pezizomycotina</taxon>
        <taxon>Sordariomycetes</taxon>
        <taxon>Hypocreomycetidae</taxon>
        <taxon>Hypocreales</taxon>
        <taxon>Stachybotryaceae</taxon>
        <taxon>Stachybotrys</taxon>
    </lineage>
</organism>
<dbReference type="PANTHER" id="PTHR12652:SF25">
    <property type="entry name" value="MICROBODY (PEROXISOME) PROLIFERATION PROTEIN PEROXIN 11C (EUROFUNG)"/>
    <property type="match status" value="1"/>
</dbReference>
<feature type="region of interest" description="Disordered" evidence="1">
    <location>
        <begin position="1"/>
        <end position="41"/>
    </location>
</feature>
<accession>A0A8K0SKN5</accession>
<dbReference type="Proteomes" id="UP000813444">
    <property type="component" value="Unassembled WGS sequence"/>
</dbReference>